<reference evidence="7 8" key="1">
    <citation type="journal article" date="2019" name="ACS Chem. Biol.">
        <title>Identification and Mobilization of a Cryptic Antibiotic Biosynthesis Gene Locus from a Human-Pathogenic Nocardia Isolate.</title>
        <authorList>
            <person name="Herisse M."/>
            <person name="Ishida K."/>
            <person name="Porter J.L."/>
            <person name="Howden B."/>
            <person name="Hertweck C."/>
            <person name="Stinear T.P."/>
            <person name="Pidot S.J."/>
        </authorList>
    </citation>
    <scope>NUCLEOTIDE SEQUENCE [LARGE SCALE GENOMIC DNA]</scope>
    <source>
        <strain evidence="7 8">AUSMDU00012715</strain>
    </source>
</reference>
<evidence type="ECO:0000256" key="2">
    <source>
        <dbReference type="ARBA" id="ARBA00022475"/>
    </source>
</evidence>
<dbReference type="EMBL" id="CP046173">
    <property type="protein sequence ID" value="QIS24437.1"/>
    <property type="molecule type" value="Genomic_DNA"/>
</dbReference>
<dbReference type="InterPro" id="IPR007208">
    <property type="entry name" value="MrpF/PhaF-like"/>
</dbReference>
<dbReference type="AlphaFoldDB" id="A0A6G9ZGG3"/>
<organism evidence="7 8">
    <name type="scientific">Nocardia terpenica</name>
    <dbReference type="NCBI Taxonomy" id="455432"/>
    <lineage>
        <taxon>Bacteria</taxon>
        <taxon>Bacillati</taxon>
        <taxon>Actinomycetota</taxon>
        <taxon>Actinomycetes</taxon>
        <taxon>Mycobacteriales</taxon>
        <taxon>Nocardiaceae</taxon>
        <taxon>Nocardia</taxon>
    </lineage>
</organism>
<feature type="transmembrane region" description="Helical" evidence="6">
    <location>
        <begin position="6"/>
        <end position="25"/>
    </location>
</feature>
<comment type="subcellular location">
    <subcellularLocation>
        <location evidence="1">Cell membrane</location>
        <topology evidence="1">Multi-pass membrane protein</topology>
    </subcellularLocation>
</comment>
<evidence type="ECO:0000313" key="8">
    <source>
        <dbReference type="Proteomes" id="UP000500953"/>
    </source>
</evidence>
<evidence type="ECO:0008006" key="9">
    <source>
        <dbReference type="Google" id="ProtNLM"/>
    </source>
</evidence>
<accession>A0A6G9ZGG3</accession>
<gene>
    <name evidence="7" type="ORF">F6W96_25270</name>
</gene>
<dbReference type="GO" id="GO:0015075">
    <property type="term" value="F:monoatomic ion transmembrane transporter activity"/>
    <property type="evidence" value="ECO:0007669"/>
    <property type="project" value="InterPro"/>
</dbReference>
<evidence type="ECO:0000256" key="6">
    <source>
        <dbReference type="SAM" id="Phobius"/>
    </source>
</evidence>
<evidence type="ECO:0000256" key="1">
    <source>
        <dbReference type="ARBA" id="ARBA00004651"/>
    </source>
</evidence>
<evidence type="ECO:0000256" key="5">
    <source>
        <dbReference type="ARBA" id="ARBA00023136"/>
    </source>
</evidence>
<protein>
    <recommendedName>
        <fullName evidence="9">Cation:proton antiporter</fullName>
    </recommendedName>
</protein>
<name>A0A6G9ZGG3_9NOCA</name>
<evidence type="ECO:0000256" key="3">
    <source>
        <dbReference type="ARBA" id="ARBA00022692"/>
    </source>
</evidence>
<proteinExistence type="predicted"/>
<dbReference type="Proteomes" id="UP000500953">
    <property type="component" value="Chromosome"/>
</dbReference>
<keyword evidence="5 6" id="KW-0472">Membrane</keyword>
<keyword evidence="3 6" id="KW-0812">Transmembrane</keyword>
<sequence>MMWPGLWLAAGFALLVGAIPPGIWLSARGSAPERIVGLQLVGSAGGLTLVTISLGVSRPDYLIVPLVLVLLTFAGTLVYTRLTGESDG</sequence>
<keyword evidence="2" id="KW-1003">Cell membrane</keyword>
<feature type="transmembrane region" description="Helical" evidence="6">
    <location>
        <begin position="37"/>
        <end position="56"/>
    </location>
</feature>
<feature type="transmembrane region" description="Helical" evidence="6">
    <location>
        <begin position="62"/>
        <end position="82"/>
    </location>
</feature>
<evidence type="ECO:0000313" key="7">
    <source>
        <dbReference type="EMBL" id="QIS24437.1"/>
    </source>
</evidence>
<dbReference type="GO" id="GO:0005886">
    <property type="term" value="C:plasma membrane"/>
    <property type="evidence" value="ECO:0007669"/>
    <property type="project" value="UniProtKB-SubCell"/>
</dbReference>
<keyword evidence="4 6" id="KW-1133">Transmembrane helix</keyword>
<evidence type="ECO:0000256" key="4">
    <source>
        <dbReference type="ARBA" id="ARBA00022989"/>
    </source>
</evidence>
<dbReference type="Pfam" id="PF04066">
    <property type="entry name" value="MrpF_PhaF"/>
    <property type="match status" value="1"/>
</dbReference>